<keyword evidence="2" id="KW-0238">DNA-binding</keyword>
<name>A0AAW0FE44_9APHY</name>
<evidence type="ECO:0000256" key="2">
    <source>
        <dbReference type="ARBA" id="ARBA00023125"/>
    </source>
</evidence>
<dbReference type="Pfam" id="PF00249">
    <property type="entry name" value="Myb_DNA-binding"/>
    <property type="match status" value="3"/>
</dbReference>
<dbReference type="PANTHER" id="PTHR46621">
    <property type="entry name" value="SNRNA-ACTIVATING PROTEIN COMPLEX SUBUNIT 4"/>
    <property type="match status" value="1"/>
</dbReference>
<keyword evidence="3" id="KW-0804">Transcription</keyword>
<dbReference type="Proteomes" id="UP001385951">
    <property type="component" value="Unassembled WGS sequence"/>
</dbReference>
<organism evidence="9 10">
    <name type="scientific">Cerrena zonata</name>
    <dbReference type="NCBI Taxonomy" id="2478898"/>
    <lineage>
        <taxon>Eukaryota</taxon>
        <taxon>Fungi</taxon>
        <taxon>Dikarya</taxon>
        <taxon>Basidiomycota</taxon>
        <taxon>Agaricomycotina</taxon>
        <taxon>Agaricomycetes</taxon>
        <taxon>Polyporales</taxon>
        <taxon>Cerrenaceae</taxon>
        <taxon>Cerrena</taxon>
    </lineage>
</organism>
<feature type="domain" description="Myb-like" evidence="6">
    <location>
        <begin position="157"/>
        <end position="207"/>
    </location>
</feature>
<evidence type="ECO:0000313" key="10">
    <source>
        <dbReference type="Proteomes" id="UP001385951"/>
    </source>
</evidence>
<feature type="domain" description="Myb-like" evidence="6">
    <location>
        <begin position="104"/>
        <end position="154"/>
    </location>
</feature>
<keyword evidence="1" id="KW-0805">Transcription regulation</keyword>
<feature type="domain" description="SANT" evidence="7">
    <location>
        <begin position="107"/>
        <end position="152"/>
    </location>
</feature>
<dbReference type="GO" id="GO:0000978">
    <property type="term" value="F:RNA polymerase II cis-regulatory region sequence-specific DNA binding"/>
    <property type="evidence" value="ECO:0007669"/>
    <property type="project" value="TreeGrafter"/>
</dbReference>
<feature type="domain" description="HTH myb-type" evidence="8">
    <location>
        <begin position="163"/>
        <end position="211"/>
    </location>
</feature>
<feature type="domain" description="HTH myb-type" evidence="8">
    <location>
        <begin position="104"/>
        <end position="158"/>
    </location>
</feature>
<evidence type="ECO:0000259" key="6">
    <source>
        <dbReference type="PROSITE" id="PS50090"/>
    </source>
</evidence>
<accession>A0AAW0FE44</accession>
<dbReference type="PROSITE" id="PS51293">
    <property type="entry name" value="SANT"/>
    <property type="match status" value="1"/>
</dbReference>
<dbReference type="InterPro" id="IPR017884">
    <property type="entry name" value="SANT_dom"/>
</dbReference>
<sequence>MSTANDVPKEEDPEVSSKRKIKQLDPLAITESLGLQTYRKDTRLPWSKEEDAQLMRAIRELYPEEELKNIRPESIEWDAVSEKIGSDGIRKAKDCRKRWCHSLDPSLRRGKWTPEEDELLIQAHQKYGPSWQKVSIEIKGRTDDQCAKRYLEVLDPSTKDRLRPWTYDEDLLLIRQIKIHGTKWRTIAGEISGRPSLTCRNRWRKIVTDVVRGKANPLVTREVDLITNGSLDSKVLQQNIEDSHAKEMLKKKKIIKAQQKSQLKKKKNPAPPKEQPKPDEPTHSLPSAPIPYQPAKRLIPPSAITRPVTSETTWKYSLGSEQDNLLVQS</sequence>
<feature type="region of interest" description="Disordered" evidence="5">
    <location>
        <begin position="1"/>
        <end position="22"/>
    </location>
</feature>
<dbReference type="EMBL" id="JASBNA010000054">
    <property type="protein sequence ID" value="KAK7679913.1"/>
    <property type="molecule type" value="Genomic_DNA"/>
</dbReference>
<dbReference type="GO" id="GO:0042795">
    <property type="term" value="P:snRNA transcription by RNA polymerase II"/>
    <property type="evidence" value="ECO:0007669"/>
    <property type="project" value="TreeGrafter"/>
</dbReference>
<dbReference type="GO" id="GO:0019185">
    <property type="term" value="C:snRNA-activating protein complex"/>
    <property type="evidence" value="ECO:0007669"/>
    <property type="project" value="TreeGrafter"/>
</dbReference>
<dbReference type="CDD" id="cd00167">
    <property type="entry name" value="SANT"/>
    <property type="match status" value="3"/>
</dbReference>
<dbReference type="PANTHER" id="PTHR46621:SF1">
    <property type="entry name" value="SNRNA-ACTIVATING PROTEIN COMPLEX SUBUNIT 4"/>
    <property type="match status" value="1"/>
</dbReference>
<proteinExistence type="predicted"/>
<dbReference type="InterPro" id="IPR001005">
    <property type="entry name" value="SANT/Myb"/>
</dbReference>
<dbReference type="SUPFAM" id="SSF46689">
    <property type="entry name" value="Homeodomain-like"/>
    <property type="match status" value="2"/>
</dbReference>
<keyword evidence="10" id="KW-1185">Reference proteome</keyword>
<dbReference type="GO" id="GO:0042796">
    <property type="term" value="P:snRNA transcription by RNA polymerase III"/>
    <property type="evidence" value="ECO:0007669"/>
    <property type="project" value="TreeGrafter"/>
</dbReference>
<evidence type="ECO:0000256" key="5">
    <source>
        <dbReference type="SAM" id="MobiDB-lite"/>
    </source>
</evidence>
<evidence type="ECO:0000259" key="8">
    <source>
        <dbReference type="PROSITE" id="PS51294"/>
    </source>
</evidence>
<evidence type="ECO:0000256" key="4">
    <source>
        <dbReference type="ARBA" id="ARBA00023242"/>
    </source>
</evidence>
<dbReference type="PROSITE" id="PS51294">
    <property type="entry name" value="HTH_MYB"/>
    <property type="match status" value="2"/>
</dbReference>
<feature type="domain" description="Myb-like" evidence="6">
    <location>
        <begin position="38"/>
        <end position="103"/>
    </location>
</feature>
<dbReference type="AlphaFoldDB" id="A0AAW0FE44"/>
<dbReference type="InterPro" id="IPR051575">
    <property type="entry name" value="Myb-like_DNA-bd"/>
</dbReference>
<dbReference type="PROSITE" id="PS50090">
    <property type="entry name" value="MYB_LIKE"/>
    <property type="match status" value="3"/>
</dbReference>
<evidence type="ECO:0000256" key="3">
    <source>
        <dbReference type="ARBA" id="ARBA00023163"/>
    </source>
</evidence>
<dbReference type="Gene3D" id="1.10.10.60">
    <property type="entry name" value="Homeodomain-like"/>
    <property type="match status" value="3"/>
</dbReference>
<dbReference type="GO" id="GO:0001006">
    <property type="term" value="F:RNA polymerase III type 3 promoter sequence-specific DNA binding"/>
    <property type="evidence" value="ECO:0007669"/>
    <property type="project" value="TreeGrafter"/>
</dbReference>
<feature type="region of interest" description="Disordered" evidence="5">
    <location>
        <begin position="256"/>
        <end position="306"/>
    </location>
</feature>
<keyword evidence="4" id="KW-0539">Nucleus</keyword>
<reference evidence="9 10" key="1">
    <citation type="submission" date="2022-09" db="EMBL/GenBank/DDBJ databases">
        <authorList>
            <person name="Palmer J.M."/>
        </authorList>
    </citation>
    <scope>NUCLEOTIDE SEQUENCE [LARGE SCALE GENOMIC DNA]</scope>
    <source>
        <strain evidence="9 10">DSM 7382</strain>
    </source>
</reference>
<evidence type="ECO:0000259" key="7">
    <source>
        <dbReference type="PROSITE" id="PS51293"/>
    </source>
</evidence>
<protein>
    <submittedName>
        <fullName evidence="9">Uncharacterized protein</fullName>
    </submittedName>
</protein>
<dbReference type="SMART" id="SM00717">
    <property type="entry name" value="SANT"/>
    <property type="match status" value="3"/>
</dbReference>
<comment type="caution">
    <text evidence="9">The sequence shown here is derived from an EMBL/GenBank/DDBJ whole genome shotgun (WGS) entry which is preliminary data.</text>
</comment>
<dbReference type="InterPro" id="IPR017930">
    <property type="entry name" value="Myb_dom"/>
</dbReference>
<evidence type="ECO:0000313" key="9">
    <source>
        <dbReference type="EMBL" id="KAK7679913.1"/>
    </source>
</evidence>
<evidence type="ECO:0000256" key="1">
    <source>
        <dbReference type="ARBA" id="ARBA00023015"/>
    </source>
</evidence>
<gene>
    <name evidence="9" type="ORF">QCA50_017072</name>
</gene>
<dbReference type="InterPro" id="IPR009057">
    <property type="entry name" value="Homeodomain-like_sf"/>
</dbReference>